<evidence type="ECO:0000256" key="1">
    <source>
        <dbReference type="ARBA" id="ARBA00008520"/>
    </source>
</evidence>
<name>A0A7X0SGC2_9BACL</name>
<dbReference type="PROSITE" id="PS51257">
    <property type="entry name" value="PROKAR_LIPOPROTEIN"/>
    <property type="match status" value="1"/>
</dbReference>
<dbReference type="SUPFAM" id="SSF53850">
    <property type="entry name" value="Periplasmic binding protein-like II"/>
    <property type="match status" value="1"/>
</dbReference>
<keyword evidence="2" id="KW-0813">Transport</keyword>
<dbReference type="InterPro" id="IPR050490">
    <property type="entry name" value="Bact_solute-bd_prot1"/>
</dbReference>
<comment type="similarity">
    <text evidence="1">Belongs to the bacterial solute-binding protein 1 family.</text>
</comment>
<evidence type="ECO:0000256" key="2">
    <source>
        <dbReference type="ARBA" id="ARBA00022448"/>
    </source>
</evidence>
<dbReference type="PANTHER" id="PTHR43649:SF29">
    <property type="entry name" value="OSMOPROTECTIVE COMPOUNDS-BINDING PROTEIN GGTB"/>
    <property type="match status" value="1"/>
</dbReference>
<protein>
    <submittedName>
        <fullName evidence="4">Carbohydrate ABC transporter substrate-binding protein</fullName>
    </submittedName>
</protein>
<dbReference type="Gene3D" id="3.40.190.10">
    <property type="entry name" value="Periplasmic binding protein-like II"/>
    <property type="match status" value="2"/>
</dbReference>
<dbReference type="Proteomes" id="UP000564644">
    <property type="component" value="Unassembled WGS sequence"/>
</dbReference>
<feature type="chain" id="PRO_5038657027" evidence="3">
    <location>
        <begin position="26"/>
        <end position="441"/>
    </location>
</feature>
<reference evidence="4 5" key="1">
    <citation type="submission" date="2020-08" db="EMBL/GenBank/DDBJ databases">
        <title>Cohnella phylogeny.</title>
        <authorList>
            <person name="Dunlap C."/>
        </authorList>
    </citation>
    <scope>NUCLEOTIDE SEQUENCE [LARGE SCALE GENOMIC DNA]</scope>
    <source>
        <strain evidence="4 5">CBP 2801</strain>
    </source>
</reference>
<organism evidence="4 5">
    <name type="scientific">Cohnella zeiphila</name>
    <dbReference type="NCBI Taxonomy" id="2761120"/>
    <lineage>
        <taxon>Bacteria</taxon>
        <taxon>Bacillati</taxon>
        <taxon>Bacillota</taxon>
        <taxon>Bacilli</taxon>
        <taxon>Bacillales</taxon>
        <taxon>Paenibacillaceae</taxon>
        <taxon>Cohnella</taxon>
    </lineage>
</organism>
<proteinExistence type="inferred from homology"/>
<dbReference type="EMBL" id="JACJVO010000001">
    <property type="protein sequence ID" value="MBB6729462.1"/>
    <property type="molecule type" value="Genomic_DNA"/>
</dbReference>
<evidence type="ECO:0000313" key="4">
    <source>
        <dbReference type="EMBL" id="MBB6729462.1"/>
    </source>
</evidence>
<dbReference type="InterPro" id="IPR006059">
    <property type="entry name" value="SBP"/>
</dbReference>
<dbReference type="AlphaFoldDB" id="A0A7X0SGC2"/>
<keyword evidence="5" id="KW-1185">Reference proteome</keyword>
<dbReference type="PANTHER" id="PTHR43649">
    <property type="entry name" value="ARABINOSE-BINDING PROTEIN-RELATED"/>
    <property type="match status" value="1"/>
</dbReference>
<comment type="caution">
    <text evidence="4">The sequence shown here is derived from an EMBL/GenBank/DDBJ whole genome shotgun (WGS) entry which is preliminary data.</text>
</comment>
<dbReference type="Pfam" id="PF01547">
    <property type="entry name" value="SBP_bac_1"/>
    <property type="match status" value="1"/>
</dbReference>
<feature type="signal peptide" evidence="3">
    <location>
        <begin position="1"/>
        <end position="25"/>
    </location>
</feature>
<accession>A0A7X0SGC2</accession>
<keyword evidence="3" id="KW-0732">Signal</keyword>
<evidence type="ECO:0000256" key="3">
    <source>
        <dbReference type="SAM" id="SignalP"/>
    </source>
</evidence>
<gene>
    <name evidence="4" type="ORF">H7C18_00945</name>
</gene>
<evidence type="ECO:0000313" key="5">
    <source>
        <dbReference type="Proteomes" id="UP000564644"/>
    </source>
</evidence>
<sequence>MQSKTKRTSALLLASALAVSLTACGSNSGSNAGSGGGSSASSGSGGKVTIELAISKSSQDSAFVNEDLLKKFEDQTNIHVNLQLLPAEQTTTVLQTKLAVGDTPDLVQYNLAGADSDLNLSRNFEILDNEAWTSRILNKDVLSADGHVYSFHVSQDTGMQGVVYNKDIFKELGLSIPKNYDEFLAVCEKIKAKGITPIFMPFKDAWATNIWPSAALADYASKSDPNLWQDLNSGKRKWSDVPELETIVNQQYDLFKKGYTNADVLSDSYDMAVGKFLDKEVAMMFMGDWLIQDVVNKDSNMHLGLFPIPYADNVKMGASPMGGQLFIPKKSKHMAEAKKFLDFLASQEVAQQIVNEQKYVSNFNDVKSPELPEYKQEIVDNYITPKNTVTTMEAYMLVDYTEMYRDYQDVYAGSKSAKEAIAAWDKKFQQLMKDKGIAGFN</sequence>
<dbReference type="RefSeq" id="WP_185127128.1">
    <property type="nucleotide sequence ID" value="NZ_JACJVO010000001.1"/>
</dbReference>